<evidence type="ECO:0000256" key="1">
    <source>
        <dbReference type="ARBA" id="ARBA00006529"/>
    </source>
</evidence>
<keyword evidence="3 6" id="KW-0547">Nucleotide-binding</keyword>
<evidence type="ECO:0000259" key="8">
    <source>
        <dbReference type="PROSITE" id="PS50011"/>
    </source>
</evidence>
<feature type="compositionally biased region" description="Polar residues" evidence="7">
    <location>
        <begin position="358"/>
        <end position="393"/>
    </location>
</feature>
<dbReference type="Pfam" id="PF14847">
    <property type="entry name" value="Ras_bdg_2"/>
    <property type="match status" value="1"/>
</dbReference>
<feature type="region of interest" description="Disordered" evidence="7">
    <location>
        <begin position="151"/>
        <end position="396"/>
    </location>
</feature>
<feature type="compositionally biased region" description="Polar residues" evidence="7">
    <location>
        <begin position="670"/>
        <end position="681"/>
    </location>
</feature>
<evidence type="ECO:0008006" key="12">
    <source>
        <dbReference type="Google" id="ProtNLM"/>
    </source>
</evidence>
<feature type="compositionally biased region" description="Low complexity" evidence="7">
    <location>
        <begin position="605"/>
        <end position="616"/>
    </location>
</feature>
<gene>
    <name evidence="10" type="ORF">D9613_003091</name>
</gene>
<dbReference type="InterPro" id="IPR029458">
    <property type="entry name" value="Ras-bd_By2"/>
</dbReference>
<feature type="region of interest" description="Disordered" evidence="7">
    <location>
        <begin position="656"/>
        <end position="786"/>
    </location>
</feature>
<dbReference type="PROSITE" id="PS50011">
    <property type="entry name" value="PROTEIN_KINASE_DOM"/>
    <property type="match status" value="1"/>
</dbReference>
<dbReference type="PANTHER" id="PTHR48016:SF56">
    <property type="entry name" value="MAPKK KINASE"/>
    <property type="match status" value="1"/>
</dbReference>
<dbReference type="SMART" id="SM00220">
    <property type="entry name" value="S_TKc"/>
    <property type="match status" value="1"/>
</dbReference>
<dbReference type="Pfam" id="PF00536">
    <property type="entry name" value="SAM_1"/>
    <property type="match status" value="1"/>
</dbReference>
<feature type="compositionally biased region" description="Polar residues" evidence="7">
    <location>
        <begin position="309"/>
        <end position="323"/>
    </location>
</feature>
<dbReference type="SMART" id="SM01304">
    <property type="entry name" value="Ras_bdg_2"/>
    <property type="match status" value="1"/>
</dbReference>
<reference evidence="10 11" key="1">
    <citation type="submission" date="2019-12" db="EMBL/GenBank/DDBJ databases">
        <authorList>
            <person name="Floudas D."/>
            <person name="Bentzer J."/>
            <person name="Ahren D."/>
            <person name="Johansson T."/>
            <person name="Persson P."/>
            <person name="Tunlid A."/>
        </authorList>
    </citation>
    <scope>NUCLEOTIDE SEQUENCE [LARGE SCALE GENOMIC DNA]</scope>
    <source>
        <strain evidence="10 11">CBS 102.39</strain>
    </source>
</reference>
<sequence>MSAIMSSNAYYASDSRSQSPPKPASPSSPSAMQFGNQQASANSRSFMNLAQETRSQAPQPVKYHPYTPMEPPAGMSYSAFLRTWKDEDVARWLNDIKCGCHDETFKANDIRGDVLLELDQITLQEMGIASIGDRLRILNAVKVLRQRVAGKPAPLAPSHKTNASIDDSKVQADKTDTSGNRQGNRRLENVRPAPLQLNANAGRGDLPGIIREQGPDSARSTSTIPIRPLPHPTLSTPPSNTQLSTPSSSAHSVTPGLHRPNLPPLPPPPRGQPPLPPGRTPGRLLPSWNSSTQTEAPAYTSQPPPPTPHQNQGLLTPSSSSWVNHHLPADPRPGNPGSSKVPSSRSISPVPPARLRPNTATNSSHGRSGSVGLNNNGSPSKQPVRGTSSNSHPYANANAALHAPSNLATSLSPIEETFASHHNSSGTPSPPTHSYSVGRGPFNPGAANNNQYTLDDLRKKLVKFVLPDEGLSFTIDVASCTGGIEVLEKVLKKFGKGSLRSDGNMDVSHTDEGGLTVDGWGVFMDIGQEDGPAQPLTEAELLAICHAPDHPTRENGLVLRRIYRSDYRSGSPSSNLSSSKSTKRASSISILSGLGVPDPEKALEPPSSSSGRFSPSAQAKRPSKLRNFFGQRPPSELITNHLTEYFPNTEKKVLKRTARHSMMRRRESVASYNQFSGSQGRKSFGSPRSSTSTLPPPVPDKQGSSYDREELPRVSLSTDDGRSVDLHLDTIEPMPQRIPFPSAGSPEHTDGGAKLHRQRPVSKAMSTSSKRLSYMTELRSKRDRSDTASLMTVDEITAEVEKGRVSKTFEHDRDEDLDGWTKVDTEIENMVPKAVVDDDGDVEGEDDDEEPSSDEVTSDDEDEDETLNEEEELGLDVDDDGVMHNVINARKANKWIKGALIGAGSFGKVYLGMDASSGLLMAVKQVELPTGSAPNQERKKSMLNALEREIELLKNLQHENIVQYLYSSIDDEYLNIFLEYVPGGSVTALLRNYGAFEEPLVKNFVRQILQGLDYLHERDIIHRDIKGANILVDNKGGIKISDFGISKKVDDNLLTGNRINRPSLQGSVFWMAPEVVKQTGHTRKADIWSVGCLVVEMLTGEHPWAQLTQMQAIFKIGSMARPTIPSDISAEAQDFLKKTFEINHEARPSAIELLQHPWIAVQNPKK</sequence>
<protein>
    <recommendedName>
        <fullName evidence="12">Pkinase-domain-containing protein</fullName>
    </recommendedName>
</protein>
<dbReference type="FunFam" id="1.10.510.10:FF:000334">
    <property type="entry name" value="Serine/threonine-protein kinase STE11"/>
    <property type="match status" value="1"/>
</dbReference>
<dbReference type="PANTHER" id="PTHR48016">
    <property type="entry name" value="MAP KINASE KINASE KINASE SSK2-RELATED-RELATED"/>
    <property type="match status" value="1"/>
</dbReference>
<evidence type="ECO:0000313" key="11">
    <source>
        <dbReference type="Proteomes" id="UP000521872"/>
    </source>
</evidence>
<dbReference type="InterPro" id="IPR000719">
    <property type="entry name" value="Prot_kinase_dom"/>
</dbReference>
<dbReference type="SUPFAM" id="SSF56112">
    <property type="entry name" value="Protein kinase-like (PK-like)"/>
    <property type="match status" value="1"/>
</dbReference>
<feature type="compositionally biased region" description="Acidic residues" evidence="7">
    <location>
        <begin position="837"/>
        <end position="879"/>
    </location>
</feature>
<feature type="compositionally biased region" description="Polar residues" evidence="7">
    <location>
        <begin position="31"/>
        <end position="43"/>
    </location>
</feature>
<dbReference type="GO" id="GO:0005524">
    <property type="term" value="F:ATP binding"/>
    <property type="evidence" value="ECO:0007669"/>
    <property type="project" value="UniProtKB-UniRule"/>
</dbReference>
<feature type="compositionally biased region" description="Low complexity" evidence="7">
    <location>
        <begin position="336"/>
        <end position="348"/>
    </location>
</feature>
<name>A0A8H4QR89_9AGAR</name>
<feature type="domain" description="SAM" evidence="9">
    <location>
        <begin position="84"/>
        <end position="147"/>
    </location>
</feature>
<dbReference type="Gene3D" id="1.10.510.10">
    <property type="entry name" value="Transferase(Phosphotransferase) domain 1"/>
    <property type="match status" value="1"/>
</dbReference>
<feature type="compositionally biased region" description="Polar residues" evidence="7">
    <location>
        <begin position="287"/>
        <end position="301"/>
    </location>
</feature>
<dbReference type="Gene3D" id="1.10.150.50">
    <property type="entry name" value="Transcription Factor, Ets-1"/>
    <property type="match status" value="1"/>
</dbReference>
<dbReference type="EMBL" id="JAACJL010000044">
    <property type="protein sequence ID" value="KAF4615438.1"/>
    <property type="molecule type" value="Genomic_DNA"/>
</dbReference>
<evidence type="ECO:0000256" key="4">
    <source>
        <dbReference type="ARBA" id="ARBA00022777"/>
    </source>
</evidence>
<dbReference type="InterPro" id="IPR017441">
    <property type="entry name" value="Protein_kinase_ATP_BS"/>
</dbReference>
<dbReference type="InterPro" id="IPR011009">
    <property type="entry name" value="Kinase-like_dom_sf"/>
</dbReference>
<dbReference type="SUPFAM" id="SSF47769">
    <property type="entry name" value="SAM/Pointed domain"/>
    <property type="match status" value="1"/>
</dbReference>
<evidence type="ECO:0000259" key="9">
    <source>
        <dbReference type="PROSITE" id="PS50105"/>
    </source>
</evidence>
<dbReference type="PROSITE" id="PS00108">
    <property type="entry name" value="PROTEIN_KINASE_ST"/>
    <property type="match status" value="1"/>
</dbReference>
<keyword evidence="4" id="KW-0418">Kinase</keyword>
<keyword evidence="5 6" id="KW-0067">ATP-binding</keyword>
<keyword evidence="2" id="KW-0808">Transferase</keyword>
<dbReference type="InterPro" id="IPR001660">
    <property type="entry name" value="SAM"/>
</dbReference>
<dbReference type="InterPro" id="IPR050538">
    <property type="entry name" value="MAP_kinase_kinase_kinase"/>
</dbReference>
<feature type="compositionally biased region" description="Pro residues" evidence="7">
    <location>
        <begin position="261"/>
        <end position="279"/>
    </location>
</feature>
<accession>A0A8H4QR89</accession>
<dbReference type="Proteomes" id="UP000521872">
    <property type="component" value="Unassembled WGS sequence"/>
</dbReference>
<evidence type="ECO:0000256" key="2">
    <source>
        <dbReference type="ARBA" id="ARBA00022679"/>
    </source>
</evidence>
<organism evidence="10 11">
    <name type="scientific">Agrocybe pediades</name>
    <dbReference type="NCBI Taxonomy" id="84607"/>
    <lineage>
        <taxon>Eukaryota</taxon>
        <taxon>Fungi</taxon>
        <taxon>Dikarya</taxon>
        <taxon>Basidiomycota</taxon>
        <taxon>Agaricomycotina</taxon>
        <taxon>Agaricomycetes</taxon>
        <taxon>Agaricomycetidae</taxon>
        <taxon>Agaricales</taxon>
        <taxon>Agaricineae</taxon>
        <taxon>Strophariaceae</taxon>
        <taxon>Agrocybe</taxon>
    </lineage>
</organism>
<feature type="domain" description="Protein kinase" evidence="8">
    <location>
        <begin position="895"/>
        <end position="1159"/>
    </location>
</feature>
<dbReference type="AlphaFoldDB" id="A0A8H4QR89"/>
<comment type="caution">
    <text evidence="10">The sequence shown here is derived from an EMBL/GenBank/DDBJ whole genome shotgun (WGS) entry which is preliminary data.</text>
</comment>
<dbReference type="InterPro" id="IPR013761">
    <property type="entry name" value="SAM/pointed_sf"/>
</dbReference>
<dbReference type="PROSITE" id="PS00107">
    <property type="entry name" value="PROTEIN_KINASE_ATP"/>
    <property type="match status" value="1"/>
</dbReference>
<feature type="compositionally biased region" description="Polar residues" evidence="7">
    <location>
        <begin position="1"/>
        <end position="10"/>
    </location>
</feature>
<feature type="region of interest" description="Disordered" evidence="7">
    <location>
        <begin position="830"/>
        <end position="879"/>
    </location>
</feature>
<dbReference type="GO" id="GO:0004709">
    <property type="term" value="F:MAP kinase kinase kinase activity"/>
    <property type="evidence" value="ECO:0007669"/>
    <property type="project" value="UniProtKB-ARBA"/>
</dbReference>
<keyword evidence="11" id="KW-1185">Reference proteome</keyword>
<feature type="compositionally biased region" description="Basic and acidic residues" evidence="7">
    <location>
        <begin position="719"/>
        <end position="730"/>
    </location>
</feature>
<dbReference type="CDD" id="cd09534">
    <property type="entry name" value="SAM_Ste11_fungal"/>
    <property type="match status" value="1"/>
</dbReference>
<comment type="similarity">
    <text evidence="1">Belongs to the protein kinase superfamily. STE Ser/Thr protein kinase family. MAP kinase kinase kinase subfamily.</text>
</comment>
<feature type="region of interest" description="Disordered" evidence="7">
    <location>
        <begin position="1"/>
        <end position="43"/>
    </location>
</feature>
<evidence type="ECO:0000313" key="10">
    <source>
        <dbReference type="EMBL" id="KAF4615438.1"/>
    </source>
</evidence>
<evidence type="ECO:0000256" key="6">
    <source>
        <dbReference type="PROSITE-ProRule" id="PRU10141"/>
    </source>
</evidence>
<feature type="compositionally biased region" description="Polar residues" evidence="7">
    <location>
        <begin position="240"/>
        <end position="252"/>
    </location>
</feature>
<feature type="compositionally biased region" description="Basic and acidic residues" evidence="7">
    <location>
        <begin position="166"/>
        <end position="176"/>
    </location>
</feature>
<evidence type="ECO:0000256" key="7">
    <source>
        <dbReference type="SAM" id="MobiDB-lite"/>
    </source>
</evidence>
<dbReference type="Pfam" id="PF00069">
    <property type="entry name" value="Pkinase"/>
    <property type="match status" value="1"/>
</dbReference>
<evidence type="ECO:0000256" key="5">
    <source>
        <dbReference type="ARBA" id="ARBA00022840"/>
    </source>
</evidence>
<feature type="region of interest" description="Disordered" evidence="7">
    <location>
        <begin position="590"/>
        <end position="634"/>
    </location>
</feature>
<evidence type="ECO:0000256" key="3">
    <source>
        <dbReference type="ARBA" id="ARBA00022741"/>
    </source>
</evidence>
<dbReference type="Gene3D" id="3.10.20.90">
    <property type="entry name" value="Phosphatidylinositol 3-kinase Catalytic Subunit, Chain A, domain 1"/>
    <property type="match status" value="1"/>
</dbReference>
<dbReference type="OrthoDB" id="266718at2759"/>
<dbReference type="Gene3D" id="3.30.200.20">
    <property type="entry name" value="Phosphorylase Kinase, domain 1"/>
    <property type="match status" value="1"/>
</dbReference>
<feature type="binding site" evidence="6">
    <location>
        <position position="924"/>
    </location>
    <ligand>
        <name>ATP</name>
        <dbReference type="ChEBI" id="CHEBI:30616"/>
    </ligand>
</feature>
<proteinExistence type="inferred from homology"/>
<dbReference type="FunFam" id="3.30.200.20:FF:000387">
    <property type="entry name" value="Serine/threonine-protein kinase STE11"/>
    <property type="match status" value="1"/>
</dbReference>
<dbReference type="InterPro" id="IPR008271">
    <property type="entry name" value="Ser/Thr_kinase_AS"/>
</dbReference>
<dbReference type="PROSITE" id="PS50105">
    <property type="entry name" value="SAM_DOMAIN"/>
    <property type="match status" value="1"/>
</dbReference>
<dbReference type="SMART" id="SM00454">
    <property type="entry name" value="SAM"/>
    <property type="match status" value="1"/>
</dbReference>